<dbReference type="InParanoid" id="M4B7K2"/>
<name>M4B7K2_HYAAE</name>
<dbReference type="EMBL" id="JH597876">
    <property type="status" value="NOT_ANNOTATED_CDS"/>
    <property type="molecule type" value="Genomic_DNA"/>
</dbReference>
<proteinExistence type="predicted"/>
<organism evidence="2 3">
    <name type="scientific">Hyaloperonospora arabidopsidis (strain Emoy2)</name>
    <name type="common">Downy mildew agent</name>
    <name type="synonym">Peronospora arabidopsidis</name>
    <dbReference type="NCBI Taxonomy" id="559515"/>
    <lineage>
        <taxon>Eukaryota</taxon>
        <taxon>Sar</taxon>
        <taxon>Stramenopiles</taxon>
        <taxon>Oomycota</taxon>
        <taxon>Peronosporomycetes</taxon>
        <taxon>Peronosporales</taxon>
        <taxon>Peronosporaceae</taxon>
        <taxon>Hyaloperonospora</taxon>
    </lineage>
</organism>
<dbReference type="EnsemblProtists" id="HpaT802254">
    <property type="protein sequence ID" value="HpaP802254"/>
    <property type="gene ID" value="HpaG802254"/>
</dbReference>
<sequence>MTLTILGTPATTSAIRSRVRMRFHMSTRSKFGSVKSRHEAAKKASVGTWRRGPYFPPPSVAWLPGSLHQERSHDRAPERSTIGTCQS</sequence>
<evidence type="ECO:0000313" key="2">
    <source>
        <dbReference type="EnsemblProtists" id="HpaP802254"/>
    </source>
</evidence>
<protein>
    <submittedName>
        <fullName evidence="2">Uncharacterized protein</fullName>
    </submittedName>
</protein>
<dbReference type="VEuPathDB" id="FungiDB:HpaG802254"/>
<evidence type="ECO:0000256" key="1">
    <source>
        <dbReference type="SAM" id="MobiDB-lite"/>
    </source>
</evidence>
<feature type="region of interest" description="Disordered" evidence="1">
    <location>
        <begin position="65"/>
        <end position="87"/>
    </location>
</feature>
<dbReference type="Proteomes" id="UP000011713">
    <property type="component" value="Unassembled WGS sequence"/>
</dbReference>
<keyword evidence="3" id="KW-1185">Reference proteome</keyword>
<reference evidence="2" key="2">
    <citation type="submission" date="2015-06" db="UniProtKB">
        <authorList>
            <consortium name="EnsemblProtists"/>
        </authorList>
    </citation>
    <scope>IDENTIFICATION</scope>
    <source>
        <strain evidence="2">Emoy2</strain>
    </source>
</reference>
<dbReference type="HOGENOM" id="CLU_2488179_0_0_1"/>
<feature type="region of interest" description="Disordered" evidence="1">
    <location>
        <begin position="30"/>
        <end position="50"/>
    </location>
</feature>
<accession>M4B7K2</accession>
<reference evidence="3" key="1">
    <citation type="journal article" date="2010" name="Science">
        <title>Signatures of adaptation to obligate biotrophy in the Hyaloperonospora arabidopsidis genome.</title>
        <authorList>
            <person name="Baxter L."/>
            <person name="Tripathy S."/>
            <person name="Ishaque N."/>
            <person name="Boot N."/>
            <person name="Cabral A."/>
            <person name="Kemen E."/>
            <person name="Thines M."/>
            <person name="Ah-Fong A."/>
            <person name="Anderson R."/>
            <person name="Badejoko W."/>
            <person name="Bittner-Eddy P."/>
            <person name="Boore J.L."/>
            <person name="Chibucos M.C."/>
            <person name="Coates M."/>
            <person name="Dehal P."/>
            <person name="Delehaunty K."/>
            <person name="Dong S."/>
            <person name="Downton P."/>
            <person name="Dumas B."/>
            <person name="Fabro G."/>
            <person name="Fronick C."/>
            <person name="Fuerstenberg S.I."/>
            <person name="Fulton L."/>
            <person name="Gaulin E."/>
            <person name="Govers F."/>
            <person name="Hughes L."/>
            <person name="Humphray S."/>
            <person name="Jiang R.H."/>
            <person name="Judelson H."/>
            <person name="Kamoun S."/>
            <person name="Kyung K."/>
            <person name="Meijer H."/>
            <person name="Minx P."/>
            <person name="Morris P."/>
            <person name="Nelson J."/>
            <person name="Phuntumart V."/>
            <person name="Qutob D."/>
            <person name="Rehmany A."/>
            <person name="Rougon-Cardoso A."/>
            <person name="Ryden P."/>
            <person name="Torto-Alalibo T."/>
            <person name="Studholme D."/>
            <person name="Wang Y."/>
            <person name="Win J."/>
            <person name="Wood J."/>
            <person name="Clifton S.W."/>
            <person name="Rogers J."/>
            <person name="Van den Ackerveken G."/>
            <person name="Jones J.D."/>
            <person name="McDowell J.M."/>
            <person name="Beynon J."/>
            <person name="Tyler B.M."/>
        </authorList>
    </citation>
    <scope>NUCLEOTIDE SEQUENCE [LARGE SCALE GENOMIC DNA]</scope>
    <source>
        <strain evidence="3">Emoy2</strain>
    </source>
</reference>
<dbReference type="AlphaFoldDB" id="M4B7K2"/>
<feature type="compositionally biased region" description="Basic and acidic residues" evidence="1">
    <location>
        <begin position="68"/>
        <end position="78"/>
    </location>
</feature>
<evidence type="ECO:0000313" key="3">
    <source>
        <dbReference type="Proteomes" id="UP000011713"/>
    </source>
</evidence>